<evidence type="ECO:0000313" key="2">
    <source>
        <dbReference type="Proteomes" id="UP001153332"/>
    </source>
</evidence>
<name>A0ACC2JYA0_9PEZI</name>
<keyword evidence="2" id="KW-1185">Reference proteome</keyword>
<sequence>MCTRASSIETIEHKPLGMGYYGNRPKPFYGLVYLVTTRNFAPHYVIVASLATLEATVSRQLSTMARTSVVRLARTAVRGIATRSAVSASTRQLAFSRSQNPNLSARSSPRSPFSTSQRLAKPLSSDELKTAQPASITDGEFHELADDYIEKLLAEYERMQDTRTDIDVEYSSGVMNLTINDLGTYVINKQPPNKQIWLSSPTSGPKRYDWVVISEGQDQKQDTARGDWIYLRDGSSLSELLREETGVDIEAFPRGTA</sequence>
<evidence type="ECO:0000313" key="1">
    <source>
        <dbReference type="EMBL" id="KAJ8132483.1"/>
    </source>
</evidence>
<reference evidence="1" key="1">
    <citation type="submission" date="2022-12" db="EMBL/GenBank/DDBJ databases">
        <title>Genome Sequence of Lasiodiplodia mahajangana.</title>
        <authorList>
            <person name="Buettner E."/>
        </authorList>
    </citation>
    <scope>NUCLEOTIDE SEQUENCE</scope>
    <source>
        <strain evidence="1">VT137</strain>
    </source>
</reference>
<gene>
    <name evidence="1" type="ORF">O1611_g1142</name>
</gene>
<comment type="caution">
    <text evidence="1">The sequence shown here is derived from an EMBL/GenBank/DDBJ whole genome shotgun (WGS) entry which is preliminary data.</text>
</comment>
<proteinExistence type="predicted"/>
<dbReference type="EMBL" id="JAPUUL010000123">
    <property type="protein sequence ID" value="KAJ8132483.1"/>
    <property type="molecule type" value="Genomic_DNA"/>
</dbReference>
<organism evidence="1 2">
    <name type="scientific">Lasiodiplodia mahajangana</name>
    <dbReference type="NCBI Taxonomy" id="1108764"/>
    <lineage>
        <taxon>Eukaryota</taxon>
        <taxon>Fungi</taxon>
        <taxon>Dikarya</taxon>
        <taxon>Ascomycota</taxon>
        <taxon>Pezizomycotina</taxon>
        <taxon>Dothideomycetes</taxon>
        <taxon>Dothideomycetes incertae sedis</taxon>
        <taxon>Botryosphaeriales</taxon>
        <taxon>Botryosphaeriaceae</taxon>
        <taxon>Lasiodiplodia</taxon>
    </lineage>
</organism>
<protein>
    <submittedName>
        <fullName evidence="1">Uncharacterized protein</fullName>
    </submittedName>
</protein>
<accession>A0ACC2JYA0</accession>
<dbReference type="Proteomes" id="UP001153332">
    <property type="component" value="Unassembled WGS sequence"/>
</dbReference>